<dbReference type="GO" id="GO:0008270">
    <property type="term" value="F:zinc ion binding"/>
    <property type="evidence" value="ECO:0007669"/>
    <property type="project" value="InterPro"/>
</dbReference>
<evidence type="ECO:0000256" key="1">
    <source>
        <dbReference type="ARBA" id="ARBA00004123"/>
    </source>
</evidence>
<keyword evidence="8" id="KW-1185">Reference proteome</keyword>
<dbReference type="AlphaFoldDB" id="A0A1Y2ENT1"/>
<gene>
    <name evidence="7" type="ORF">BCR35DRAFT_150184</name>
</gene>
<dbReference type="InterPro" id="IPR036864">
    <property type="entry name" value="Zn2-C6_fun-type_DNA-bd_sf"/>
</dbReference>
<dbReference type="CDD" id="cd00067">
    <property type="entry name" value="GAL4"/>
    <property type="match status" value="1"/>
</dbReference>
<comment type="subcellular location">
    <subcellularLocation>
        <location evidence="1">Nucleus</location>
    </subcellularLocation>
</comment>
<dbReference type="OrthoDB" id="39175at2759"/>
<dbReference type="PROSITE" id="PS50048">
    <property type="entry name" value="ZN2_CY6_FUNGAL_2"/>
    <property type="match status" value="1"/>
</dbReference>
<dbReference type="Proteomes" id="UP000193467">
    <property type="component" value="Unassembled WGS sequence"/>
</dbReference>
<organism evidence="7 8">
    <name type="scientific">Leucosporidium creatinivorum</name>
    <dbReference type="NCBI Taxonomy" id="106004"/>
    <lineage>
        <taxon>Eukaryota</taxon>
        <taxon>Fungi</taxon>
        <taxon>Dikarya</taxon>
        <taxon>Basidiomycota</taxon>
        <taxon>Pucciniomycotina</taxon>
        <taxon>Microbotryomycetes</taxon>
        <taxon>Leucosporidiales</taxon>
        <taxon>Leucosporidium</taxon>
    </lineage>
</organism>
<sequence length="243" mass="26105">MPPIRTNKPSGPPLNKGEACATCKSRKVKCDGIKPACSACKRTARFEGRDPELVCCNYNAGPSLPPLPTASPMPSTSTVAPLPALPSLPTTAYDAYNPFDYSYTSDQPYTSTSPVSASFDHWSTLPDFGATVGASLALNPSLWAFDDSTSPSISSSSPQSSHFFDDHAASPDSLHSTWSDFPPSPPHSAADDLSSCFLTSADKFDETLSLPLFPLMLPPKLEEPAPAWNWMDPNGFSAEQQRW</sequence>
<dbReference type="GO" id="GO:0005634">
    <property type="term" value="C:nucleus"/>
    <property type="evidence" value="ECO:0007669"/>
    <property type="project" value="UniProtKB-SubCell"/>
</dbReference>
<keyword evidence="4" id="KW-0804">Transcription</keyword>
<dbReference type="Gene3D" id="4.10.240.10">
    <property type="entry name" value="Zn(2)-C6 fungal-type DNA-binding domain"/>
    <property type="match status" value="1"/>
</dbReference>
<feature type="domain" description="Zn(2)-C6 fungal-type" evidence="6">
    <location>
        <begin position="19"/>
        <end position="58"/>
    </location>
</feature>
<protein>
    <recommendedName>
        <fullName evidence="6">Zn(2)-C6 fungal-type domain-containing protein</fullName>
    </recommendedName>
</protein>
<dbReference type="InterPro" id="IPR001138">
    <property type="entry name" value="Zn2Cys6_DnaBD"/>
</dbReference>
<dbReference type="EMBL" id="MCGR01000047">
    <property type="protein sequence ID" value="ORY73233.1"/>
    <property type="molecule type" value="Genomic_DNA"/>
</dbReference>
<evidence type="ECO:0000313" key="7">
    <source>
        <dbReference type="EMBL" id="ORY73233.1"/>
    </source>
</evidence>
<dbReference type="PANTHER" id="PTHR47338">
    <property type="entry name" value="ZN(II)2CYS6 TRANSCRIPTION FACTOR (EUROFUNG)-RELATED"/>
    <property type="match status" value="1"/>
</dbReference>
<dbReference type="InterPro" id="IPR050815">
    <property type="entry name" value="TF_fung"/>
</dbReference>
<comment type="caution">
    <text evidence="7">The sequence shown here is derived from an EMBL/GenBank/DDBJ whole genome shotgun (WGS) entry which is preliminary data.</text>
</comment>
<evidence type="ECO:0000256" key="4">
    <source>
        <dbReference type="ARBA" id="ARBA00023163"/>
    </source>
</evidence>
<evidence type="ECO:0000259" key="6">
    <source>
        <dbReference type="PROSITE" id="PS50048"/>
    </source>
</evidence>
<dbReference type="PANTHER" id="PTHR47338:SF29">
    <property type="entry name" value="ZN(2)-C6 FUNGAL-TYPE DOMAIN-CONTAINING PROTEIN"/>
    <property type="match status" value="1"/>
</dbReference>
<dbReference type="InParanoid" id="A0A1Y2ENT1"/>
<keyword evidence="2" id="KW-0479">Metal-binding</keyword>
<dbReference type="STRING" id="106004.A0A1Y2ENT1"/>
<accession>A0A1Y2ENT1</accession>
<keyword evidence="3" id="KW-0805">Transcription regulation</keyword>
<proteinExistence type="predicted"/>
<evidence type="ECO:0000256" key="2">
    <source>
        <dbReference type="ARBA" id="ARBA00022723"/>
    </source>
</evidence>
<name>A0A1Y2ENT1_9BASI</name>
<dbReference type="Pfam" id="PF00172">
    <property type="entry name" value="Zn_clus"/>
    <property type="match status" value="1"/>
</dbReference>
<evidence type="ECO:0000256" key="5">
    <source>
        <dbReference type="ARBA" id="ARBA00023242"/>
    </source>
</evidence>
<dbReference type="GO" id="GO:0000981">
    <property type="term" value="F:DNA-binding transcription factor activity, RNA polymerase II-specific"/>
    <property type="evidence" value="ECO:0007669"/>
    <property type="project" value="InterPro"/>
</dbReference>
<keyword evidence="5" id="KW-0539">Nucleus</keyword>
<reference evidence="7 8" key="1">
    <citation type="submission" date="2016-07" db="EMBL/GenBank/DDBJ databases">
        <title>Pervasive Adenine N6-methylation of Active Genes in Fungi.</title>
        <authorList>
            <consortium name="DOE Joint Genome Institute"/>
            <person name="Mondo S.J."/>
            <person name="Dannebaum R.O."/>
            <person name="Kuo R.C."/>
            <person name="Labutti K."/>
            <person name="Haridas S."/>
            <person name="Kuo A."/>
            <person name="Salamov A."/>
            <person name="Ahrendt S.R."/>
            <person name="Lipzen A."/>
            <person name="Sullivan W."/>
            <person name="Andreopoulos W.B."/>
            <person name="Clum A."/>
            <person name="Lindquist E."/>
            <person name="Daum C."/>
            <person name="Ramamoorthy G.K."/>
            <person name="Gryganskyi A."/>
            <person name="Culley D."/>
            <person name="Magnuson J.K."/>
            <person name="James T.Y."/>
            <person name="O'Malley M.A."/>
            <person name="Stajich J.E."/>
            <person name="Spatafora J.W."/>
            <person name="Visel A."/>
            <person name="Grigoriev I.V."/>
        </authorList>
    </citation>
    <scope>NUCLEOTIDE SEQUENCE [LARGE SCALE GENOMIC DNA]</scope>
    <source>
        <strain evidence="7 8">62-1032</strain>
    </source>
</reference>
<evidence type="ECO:0000313" key="8">
    <source>
        <dbReference type="Proteomes" id="UP000193467"/>
    </source>
</evidence>
<evidence type="ECO:0000256" key="3">
    <source>
        <dbReference type="ARBA" id="ARBA00023015"/>
    </source>
</evidence>
<dbReference type="SUPFAM" id="SSF57701">
    <property type="entry name" value="Zn2/Cys6 DNA-binding domain"/>
    <property type="match status" value="1"/>
</dbReference>